<keyword evidence="8" id="KW-0406">Ion transport</keyword>
<dbReference type="Proteomes" id="UP000271974">
    <property type="component" value="Unassembled WGS sequence"/>
</dbReference>
<keyword evidence="10" id="KW-0739">Sodium transport</keyword>
<feature type="transmembrane region" description="Helical" evidence="12">
    <location>
        <begin position="53"/>
        <end position="75"/>
    </location>
</feature>
<feature type="transmembrane region" description="Helical" evidence="12">
    <location>
        <begin position="280"/>
        <end position="306"/>
    </location>
</feature>
<dbReference type="PROSITE" id="PS50283">
    <property type="entry name" value="NA_SOLUT_SYMP_3"/>
    <property type="match status" value="1"/>
</dbReference>
<proteinExistence type="inferred from homology"/>
<evidence type="ECO:0000256" key="4">
    <source>
        <dbReference type="ARBA" id="ARBA00022475"/>
    </source>
</evidence>
<dbReference type="PANTHER" id="PTHR42985">
    <property type="entry name" value="SODIUM-COUPLED MONOCARBOXYLATE TRANSPORTER"/>
    <property type="match status" value="1"/>
</dbReference>
<dbReference type="InterPro" id="IPR051163">
    <property type="entry name" value="Sodium:Solute_Symporter_SSF"/>
</dbReference>
<dbReference type="PANTHER" id="PTHR42985:SF40">
    <property type="entry name" value="LD47995P-RELATED"/>
    <property type="match status" value="1"/>
</dbReference>
<feature type="transmembrane region" description="Helical" evidence="12">
    <location>
        <begin position="87"/>
        <end position="109"/>
    </location>
</feature>
<evidence type="ECO:0000256" key="5">
    <source>
        <dbReference type="ARBA" id="ARBA00022692"/>
    </source>
</evidence>
<keyword evidence="5 12" id="KW-0812">Transmembrane</keyword>
<evidence type="ECO:0000256" key="8">
    <source>
        <dbReference type="ARBA" id="ARBA00023065"/>
    </source>
</evidence>
<dbReference type="Pfam" id="PF00474">
    <property type="entry name" value="SSF"/>
    <property type="match status" value="1"/>
</dbReference>
<comment type="subcellular location">
    <subcellularLocation>
        <location evidence="1">Cell membrane</location>
        <topology evidence="1">Multi-pass membrane protein</topology>
    </subcellularLocation>
</comment>
<evidence type="ECO:0000313" key="13">
    <source>
        <dbReference type="EMBL" id="RUS91778.1"/>
    </source>
</evidence>
<feature type="non-terminal residue" evidence="13">
    <location>
        <position position="460"/>
    </location>
</feature>
<evidence type="ECO:0000256" key="6">
    <source>
        <dbReference type="ARBA" id="ARBA00022989"/>
    </source>
</evidence>
<keyword evidence="3" id="KW-0813">Transport</keyword>
<comment type="similarity">
    <text evidence="2 11">Belongs to the sodium:solute symporter (SSF) (TC 2.A.21) family.</text>
</comment>
<feature type="transmembrane region" description="Helical" evidence="12">
    <location>
        <begin position="414"/>
        <end position="439"/>
    </location>
</feature>
<feature type="transmembrane region" description="Helical" evidence="12">
    <location>
        <begin position="341"/>
        <end position="366"/>
    </location>
</feature>
<evidence type="ECO:0000313" key="14">
    <source>
        <dbReference type="Proteomes" id="UP000271974"/>
    </source>
</evidence>
<dbReference type="AlphaFoldDB" id="A0A3S1BML9"/>
<name>A0A3S1BML9_ELYCH</name>
<dbReference type="GO" id="GO:0015293">
    <property type="term" value="F:symporter activity"/>
    <property type="evidence" value="ECO:0007669"/>
    <property type="project" value="TreeGrafter"/>
</dbReference>
<keyword evidence="6 12" id="KW-1133">Transmembrane helix</keyword>
<dbReference type="GO" id="GO:0005886">
    <property type="term" value="C:plasma membrane"/>
    <property type="evidence" value="ECO:0007669"/>
    <property type="project" value="UniProtKB-SubCell"/>
</dbReference>
<evidence type="ECO:0000256" key="7">
    <source>
        <dbReference type="ARBA" id="ARBA00023053"/>
    </source>
</evidence>
<dbReference type="OrthoDB" id="6132759at2759"/>
<evidence type="ECO:0008006" key="15">
    <source>
        <dbReference type="Google" id="ProtNLM"/>
    </source>
</evidence>
<dbReference type="GO" id="GO:0006814">
    <property type="term" value="P:sodium ion transport"/>
    <property type="evidence" value="ECO:0007669"/>
    <property type="project" value="UniProtKB-KW"/>
</dbReference>
<protein>
    <recommendedName>
        <fullName evidence="15">Sodium/solute symporter</fullName>
    </recommendedName>
</protein>
<feature type="transmembrane region" description="Helical" evidence="12">
    <location>
        <begin position="194"/>
        <end position="218"/>
    </location>
</feature>
<accession>A0A3S1BML9</accession>
<gene>
    <name evidence="13" type="ORF">EGW08_000486</name>
</gene>
<feature type="transmembrane region" description="Helical" evidence="12">
    <location>
        <begin position="130"/>
        <end position="153"/>
    </location>
</feature>
<dbReference type="Gene3D" id="1.20.1730.10">
    <property type="entry name" value="Sodium/glucose cotransporter"/>
    <property type="match status" value="1"/>
</dbReference>
<evidence type="ECO:0000256" key="2">
    <source>
        <dbReference type="ARBA" id="ARBA00006434"/>
    </source>
</evidence>
<evidence type="ECO:0000256" key="11">
    <source>
        <dbReference type="RuleBase" id="RU362091"/>
    </source>
</evidence>
<evidence type="ECO:0000256" key="1">
    <source>
        <dbReference type="ARBA" id="ARBA00004651"/>
    </source>
</evidence>
<feature type="transmembrane region" description="Helical" evidence="12">
    <location>
        <begin position="387"/>
        <end position="408"/>
    </location>
</feature>
<keyword evidence="9 12" id="KW-0472">Membrane</keyword>
<organism evidence="13 14">
    <name type="scientific">Elysia chlorotica</name>
    <name type="common">Eastern emerald elysia</name>
    <name type="synonym">Sea slug</name>
    <dbReference type="NCBI Taxonomy" id="188477"/>
    <lineage>
        <taxon>Eukaryota</taxon>
        <taxon>Metazoa</taxon>
        <taxon>Spiralia</taxon>
        <taxon>Lophotrochozoa</taxon>
        <taxon>Mollusca</taxon>
        <taxon>Gastropoda</taxon>
        <taxon>Heterobranchia</taxon>
        <taxon>Euthyneura</taxon>
        <taxon>Panpulmonata</taxon>
        <taxon>Sacoglossa</taxon>
        <taxon>Placobranchoidea</taxon>
        <taxon>Plakobranchidae</taxon>
        <taxon>Elysia</taxon>
    </lineage>
</organism>
<keyword evidence="14" id="KW-1185">Reference proteome</keyword>
<dbReference type="InterPro" id="IPR001734">
    <property type="entry name" value="Na/solute_symporter"/>
</dbReference>
<feature type="transmembrane region" description="Helical" evidence="12">
    <location>
        <begin position="238"/>
        <end position="259"/>
    </location>
</feature>
<keyword evidence="7" id="KW-0915">Sodium</keyword>
<evidence type="ECO:0000256" key="10">
    <source>
        <dbReference type="ARBA" id="ARBA00023201"/>
    </source>
</evidence>
<dbReference type="NCBIfam" id="TIGR00813">
    <property type="entry name" value="sss"/>
    <property type="match status" value="1"/>
</dbReference>
<dbReference type="InterPro" id="IPR038377">
    <property type="entry name" value="Na/Glc_symporter_sf"/>
</dbReference>
<evidence type="ECO:0000256" key="12">
    <source>
        <dbReference type="SAM" id="Phobius"/>
    </source>
</evidence>
<feature type="transmembrane region" description="Helical" evidence="12">
    <location>
        <begin position="14"/>
        <end position="33"/>
    </location>
</feature>
<dbReference type="EMBL" id="RQTK01000006">
    <property type="protein sequence ID" value="RUS91778.1"/>
    <property type="molecule type" value="Genomic_DNA"/>
</dbReference>
<evidence type="ECO:0000256" key="3">
    <source>
        <dbReference type="ARBA" id="ARBA00022448"/>
    </source>
</evidence>
<reference evidence="13 14" key="1">
    <citation type="submission" date="2019-01" db="EMBL/GenBank/DDBJ databases">
        <title>A draft genome assembly of the solar-powered sea slug Elysia chlorotica.</title>
        <authorList>
            <person name="Cai H."/>
            <person name="Li Q."/>
            <person name="Fang X."/>
            <person name="Li J."/>
            <person name="Curtis N.E."/>
            <person name="Altenburger A."/>
            <person name="Shibata T."/>
            <person name="Feng M."/>
            <person name="Maeda T."/>
            <person name="Schwartz J.A."/>
            <person name="Shigenobu S."/>
            <person name="Lundholm N."/>
            <person name="Nishiyama T."/>
            <person name="Yang H."/>
            <person name="Hasebe M."/>
            <person name="Li S."/>
            <person name="Pierce S.K."/>
            <person name="Wang J."/>
        </authorList>
    </citation>
    <scope>NUCLEOTIDE SEQUENCE [LARGE SCALE GENOMIC DNA]</scope>
    <source>
        <strain evidence="13">EC2010</strain>
        <tissue evidence="13">Whole organism of an adult</tissue>
    </source>
</reference>
<keyword evidence="4" id="KW-1003">Cell membrane</keyword>
<sequence length="460" mass="50059">MSVMDGASFLWQDYLIFSLMLIVSSLIGVFFALRNLKRKEGSSDEMLTGSRRLSALPVSLSLVASFASASSLLGIPVQVYTQGGNQIIWAVGIIPCLLIVAFFIMPIFYRLRLTNAYEYLELRFNKTIRTIGSVAFSFIILIYMAAALYGPAVALSQVTGLSRDISMLMIGLVCTFYTSIGGIRAVVWTDAFQILLVFACSVLVIAKGAFDAGGWTRVWDLAGRGSRLPYLDMNPDPFLPHTFWTFAIGGGLNIMTVYGGNQANLQRYGSVRTLGEARGALLACMVMWVIYISLQCVLGLVMYALFLTCDPLEAGTVSRKDQLVPLLVMQTLGAWPGLPGFFVASIFSASISTVSTGINSLAAVTLEDVVKPTYRWMKADLSEKASYRITVALGLVFGLLTVGLGFAVDSLGETAFLITFNVFGMVGSPVLGVIINGVFIRFVNSWVSHHQPDLYPVCQQ</sequence>
<comment type="caution">
    <text evidence="13">The sequence shown here is derived from an EMBL/GenBank/DDBJ whole genome shotgun (WGS) entry which is preliminary data.</text>
</comment>
<evidence type="ECO:0000256" key="9">
    <source>
        <dbReference type="ARBA" id="ARBA00023136"/>
    </source>
</evidence>
<dbReference type="STRING" id="188477.A0A3S1BML9"/>
<feature type="transmembrane region" description="Helical" evidence="12">
    <location>
        <begin position="165"/>
        <end position="187"/>
    </location>
</feature>